<dbReference type="OrthoDB" id="10055717at2759"/>
<evidence type="ECO:0000259" key="2">
    <source>
        <dbReference type="Pfam" id="PF17919"/>
    </source>
</evidence>
<comment type="caution">
    <text evidence="3">The sequence shown here is derived from an EMBL/GenBank/DDBJ whole genome shotgun (WGS) entry which is preliminary data.</text>
</comment>
<keyword evidence="3" id="KW-0548">Nucleotidyltransferase</keyword>
<dbReference type="InterPro" id="IPR041577">
    <property type="entry name" value="RT_RNaseH_2"/>
</dbReference>
<evidence type="ECO:0000256" key="1">
    <source>
        <dbReference type="SAM" id="Phobius"/>
    </source>
</evidence>
<name>A0A2P4XYS0_9STRA</name>
<keyword evidence="1" id="KW-0812">Transmembrane</keyword>
<dbReference type="PANTHER" id="PTHR34072">
    <property type="entry name" value="ENZYMATIC POLYPROTEIN-RELATED"/>
    <property type="match status" value="1"/>
</dbReference>
<dbReference type="EMBL" id="NCKW01006882">
    <property type="protein sequence ID" value="POM70629.1"/>
    <property type="molecule type" value="Genomic_DNA"/>
</dbReference>
<dbReference type="Gene3D" id="3.10.20.370">
    <property type="match status" value="1"/>
</dbReference>
<dbReference type="InterPro" id="IPR043502">
    <property type="entry name" value="DNA/RNA_pol_sf"/>
</dbReference>
<dbReference type="PANTHER" id="PTHR34072:SF58">
    <property type="entry name" value="DNA (CYTOSINE-5-)-METHYLTRANSFERASE"/>
    <property type="match status" value="1"/>
</dbReference>
<dbReference type="SUPFAM" id="SSF56672">
    <property type="entry name" value="DNA/RNA polymerases"/>
    <property type="match status" value="1"/>
</dbReference>
<sequence>MNVKRPHDVQTVRAFLGLASYFRCYIPGYATISALIERLKAKAEANLVEPPILVHPDFNKRFKVYVDSSKCAVGSYLMQTIDGRERAIAYASKLLIGYEKNWICKRDGTSKIESFGLFVSFGVTWIVVSLIFARITRL</sequence>
<accession>A0A2P4XYS0</accession>
<keyword evidence="3" id="KW-0808">Transferase</keyword>
<dbReference type="Pfam" id="PF17919">
    <property type="entry name" value="RT_RNaseH_2"/>
    <property type="match status" value="1"/>
</dbReference>
<dbReference type="AlphaFoldDB" id="A0A2P4XYS0"/>
<keyword evidence="4" id="KW-1185">Reference proteome</keyword>
<dbReference type="GO" id="GO:0003964">
    <property type="term" value="F:RNA-directed DNA polymerase activity"/>
    <property type="evidence" value="ECO:0007669"/>
    <property type="project" value="UniProtKB-KW"/>
</dbReference>
<evidence type="ECO:0000313" key="3">
    <source>
        <dbReference type="EMBL" id="POM70629.1"/>
    </source>
</evidence>
<keyword evidence="1" id="KW-0472">Membrane</keyword>
<gene>
    <name evidence="3" type="ORF">PHPALM_12903</name>
</gene>
<reference evidence="3 4" key="1">
    <citation type="journal article" date="2017" name="Genome Biol. Evol.">
        <title>Phytophthora megakarya and P. palmivora, closely related causal agents of cacao black pod rot, underwent increases in genome sizes and gene numbers by different mechanisms.</title>
        <authorList>
            <person name="Ali S.S."/>
            <person name="Shao J."/>
            <person name="Lary D.J."/>
            <person name="Kronmiller B."/>
            <person name="Shen D."/>
            <person name="Strem M.D."/>
            <person name="Amoako-Attah I."/>
            <person name="Akrofi A.Y."/>
            <person name="Begoude B.A."/>
            <person name="Ten Hoopen G.M."/>
            <person name="Coulibaly K."/>
            <person name="Kebe B.I."/>
            <person name="Melnick R.L."/>
            <person name="Guiltinan M.J."/>
            <person name="Tyler B.M."/>
            <person name="Meinhardt L.W."/>
            <person name="Bailey B.A."/>
        </authorList>
    </citation>
    <scope>NUCLEOTIDE SEQUENCE [LARGE SCALE GENOMIC DNA]</scope>
    <source>
        <strain evidence="4">sbr112.9</strain>
    </source>
</reference>
<proteinExistence type="predicted"/>
<organism evidence="3 4">
    <name type="scientific">Phytophthora palmivora</name>
    <dbReference type="NCBI Taxonomy" id="4796"/>
    <lineage>
        <taxon>Eukaryota</taxon>
        <taxon>Sar</taxon>
        <taxon>Stramenopiles</taxon>
        <taxon>Oomycota</taxon>
        <taxon>Peronosporomycetes</taxon>
        <taxon>Peronosporales</taxon>
        <taxon>Peronosporaceae</taxon>
        <taxon>Phytophthora</taxon>
    </lineage>
</organism>
<feature type="domain" description="Reverse transcriptase/retrotransposon-derived protein RNase H-like" evidence="2">
    <location>
        <begin position="44"/>
        <end position="102"/>
    </location>
</feature>
<dbReference type="Proteomes" id="UP000237271">
    <property type="component" value="Unassembled WGS sequence"/>
</dbReference>
<protein>
    <submittedName>
        <fullName evidence="3">Reverse transcriptase-rnase h-integrase</fullName>
    </submittedName>
</protein>
<keyword evidence="1" id="KW-1133">Transmembrane helix</keyword>
<evidence type="ECO:0000313" key="4">
    <source>
        <dbReference type="Proteomes" id="UP000237271"/>
    </source>
</evidence>
<keyword evidence="3" id="KW-0695">RNA-directed DNA polymerase</keyword>
<feature type="transmembrane region" description="Helical" evidence="1">
    <location>
        <begin position="115"/>
        <end position="135"/>
    </location>
</feature>